<keyword evidence="2" id="KW-0732">Signal</keyword>
<dbReference type="KEGG" id="nha:Nham_3476"/>
<dbReference type="GO" id="GO:0009279">
    <property type="term" value="C:cell outer membrane"/>
    <property type="evidence" value="ECO:0007669"/>
    <property type="project" value="UniProtKB-SubCell"/>
</dbReference>
<keyword evidence="6" id="KW-0449">Lipoprotein</keyword>
<organism evidence="8 9">
    <name type="scientific">Nitrobacter hamburgensis (strain DSM 10229 / NCIMB 13809 / X14)</name>
    <dbReference type="NCBI Taxonomy" id="323097"/>
    <lineage>
        <taxon>Bacteria</taxon>
        <taxon>Pseudomonadati</taxon>
        <taxon>Pseudomonadota</taxon>
        <taxon>Alphaproteobacteria</taxon>
        <taxon>Hyphomicrobiales</taxon>
        <taxon>Nitrobacteraceae</taxon>
        <taxon>Nitrobacter</taxon>
    </lineage>
</organism>
<keyword evidence="3" id="KW-0472">Membrane</keyword>
<evidence type="ECO:0008006" key="10">
    <source>
        <dbReference type="Google" id="ProtNLM"/>
    </source>
</evidence>
<feature type="compositionally biased region" description="Low complexity" evidence="7">
    <location>
        <begin position="82"/>
        <end position="91"/>
    </location>
</feature>
<evidence type="ECO:0000256" key="3">
    <source>
        <dbReference type="ARBA" id="ARBA00023136"/>
    </source>
</evidence>
<dbReference type="EMBL" id="CP000319">
    <property type="protein sequence ID" value="ABE64205.1"/>
    <property type="molecule type" value="Genomic_DNA"/>
</dbReference>
<dbReference type="STRING" id="323097.Nham_3476"/>
<comment type="subcellular location">
    <subcellularLocation>
        <location evidence="1">Cell outer membrane</location>
        <topology evidence="1">Lipid-anchor</topology>
    </subcellularLocation>
</comment>
<evidence type="ECO:0000313" key="8">
    <source>
        <dbReference type="EMBL" id="ABE64205.1"/>
    </source>
</evidence>
<reference evidence="8 9" key="1">
    <citation type="submission" date="2006-03" db="EMBL/GenBank/DDBJ databases">
        <title>Complete sequence of chromosome of Nitrobacter hamburgensis X14.</title>
        <authorList>
            <consortium name="US DOE Joint Genome Institute"/>
            <person name="Copeland A."/>
            <person name="Lucas S."/>
            <person name="Lapidus A."/>
            <person name="Barry K."/>
            <person name="Detter J.C."/>
            <person name="Glavina del Rio T."/>
            <person name="Hammon N."/>
            <person name="Israni S."/>
            <person name="Dalin E."/>
            <person name="Tice H."/>
            <person name="Pitluck S."/>
            <person name="Chain P."/>
            <person name="Malfatti S."/>
            <person name="Shin M."/>
            <person name="Vergez L."/>
            <person name="Schmutz J."/>
            <person name="Larimer F."/>
            <person name="Land M."/>
            <person name="Hauser L."/>
            <person name="Kyrpides N."/>
            <person name="Ivanova N."/>
            <person name="Ward B."/>
            <person name="Arp D."/>
            <person name="Klotz M."/>
            <person name="Stein L."/>
            <person name="O'Mullan G."/>
            <person name="Starkenburg S."/>
            <person name="Sayavedra L."/>
            <person name="Poret-Peterson A.T."/>
            <person name="Gentry M.E."/>
            <person name="Bruce D."/>
            <person name="Richardson P."/>
        </authorList>
    </citation>
    <scope>NUCLEOTIDE SEQUENCE [LARGE SCALE GENOMIC DNA]</scope>
    <source>
        <strain evidence="9">DSM 10229 / NCIMB 13809 / X14</strain>
    </source>
</reference>
<evidence type="ECO:0000256" key="5">
    <source>
        <dbReference type="ARBA" id="ARBA00023237"/>
    </source>
</evidence>
<dbReference type="eggNOG" id="COG5567">
    <property type="taxonomic scope" value="Bacteria"/>
</dbReference>
<gene>
    <name evidence="8" type="ordered locus">Nham_3476</name>
</gene>
<dbReference type="Proteomes" id="UP000001953">
    <property type="component" value="Chromosome"/>
</dbReference>
<feature type="region of interest" description="Disordered" evidence="7">
    <location>
        <begin position="76"/>
        <end position="118"/>
    </location>
</feature>
<keyword evidence="9" id="KW-1185">Reference proteome</keyword>
<evidence type="ECO:0000256" key="1">
    <source>
        <dbReference type="ARBA" id="ARBA00004459"/>
    </source>
</evidence>
<proteinExistence type="predicted"/>
<evidence type="ECO:0000256" key="2">
    <source>
        <dbReference type="ARBA" id="ARBA00022729"/>
    </source>
</evidence>
<dbReference type="NCBIfam" id="NF047847">
    <property type="entry name" value="SS_mature_LptM"/>
    <property type="match status" value="1"/>
</dbReference>
<keyword evidence="5" id="KW-0998">Cell outer membrane</keyword>
<keyword evidence="4" id="KW-0564">Palmitate</keyword>
<name>Q1QHU2_NITHX</name>
<accession>Q1QHU2</accession>
<dbReference type="HOGENOM" id="CLU_155853_0_0_5"/>
<protein>
    <recommendedName>
        <fullName evidence="10">Lipoprotein</fullName>
    </recommendedName>
</protein>
<evidence type="ECO:0000256" key="4">
    <source>
        <dbReference type="ARBA" id="ARBA00023139"/>
    </source>
</evidence>
<evidence type="ECO:0000256" key="7">
    <source>
        <dbReference type="SAM" id="MobiDB-lite"/>
    </source>
</evidence>
<dbReference type="InterPro" id="IPR032831">
    <property type="entry name" value="LptM_cons"/>
</dbReference>
<dbReference type="Pfam" id="PF13627">
    <property type="entry name" value="LptM_cons"/>
    <property type="match status" value="1"/>
</dbReference>
<dbReference type="AlphaFoldDB" id="Q1QHU2"/>
<evidence type="ECO:0000313" key="9">
    <source>
        <dbReference type="Proteomes" id="UP000001953"/>
    </source>
</evidence>
<evidence type="ECO:0000256" key="6">
    <source>
        <dbReference type="ARBA" id="ARBA00023288"/>
    </source>
</evidence>
<sequence length="135" mass="14295">MVPPIGDIAVNSTSSFVSARWTLERFRAKWIPVRGKKTRQIKIMEPASDSVRSGMALIFLTVAALALAGCGRKGGLDLPPTASEQSRAAAAADDHDREAATKGSLSDPSYGMNSDPAAARGTKKSFILDPLLDSH</sequence>